<dbReference type="Proteomes" id="UP001519460">
    <property type="component" value="Unassembled WGS sequence"/>
</dbReference>
<sequence length="132" mass="14455">MSPSPHARKSYSVKAYVFISSLFYPRSGQTTTDRNKLCDSSRVTSISQVHGLIGSLDGFPVASAHAPPFMFRFRPPVTSPLLSPYPRCLPLFLAPAREIALGYWCARGELCSFLALSLCLLALDPKSSKVSM</sequence>
<gene>
    <name evidence="1" type="ORF">BaRGS_00000601</name>
</gene>
<dbReference type="AlphaFoldDB" id="A0ABD0MAG2"/>
<name>A0ABD0MAG2_9CAEN</name>
<keyword evidence="2" id="KW-1185">Reference proteome</keyword>
<accession>A0ABD0MAG2</accession>
<organism evidence="1 2">
    <name type="scientific">Batillaria attramentaria</name>
    <dbReference type="NCBI Taxonomy" id="370345"/>
    <lineage>
        <taxon>Eukaryota</taxon>
        <taxon>Metazoa</taxon>
        <taxon>Spiralia</taxon>
        <taxon>Lophotrochozoa</taxon>
        <taxon>Mollusca</taxon>
        <taxon>Gastropoda</taxon>
        <taxon>Caenogastropoda</taxon>
        <taxon>Sorbeoconcha</taxon>
        <taxon>Cerithioidea</taxon>
        <taxon>Batillariidae</taxon>
        <taxon>Batillaria</taxon>
    </lineage>
</organism>
<protein>
    <submittedName>
        <fullName evidence="1">Uncharacterized protein</fullName>
    </submittedName>
</protein>
<proteinExistence type="predicted"/>
<dbReference type="EMBL" id="JACVVK020000002">
    <property type="protein sequence ID" value="KAK7508362.1"/>
    <property type="molecule type" value="Genomic_DNA"/>
</dbReference>
<comment type="caution">
    <text evidence="1">The sequence shown here is derived from an EMBL/GenBank/DDBJ whole genome shotgun (WGS) entry which is preliminary data.</text>
</comment>
<evidence type="ECO:0000313" key="2">
    <source>
        <dbReference type="Proteomes" id="UP001519460"/>
    </source>
</evidence>
<reference evidence="1 2" key="1">
    <citation type="journal article" date="2023" name="Sci. Data">
        <title>Genome assembly of the Korean intertidal mud-creeper Batillaria attramentaria.</title>
        <authorList>
            <person name="Patra A.K."/>
            <person name="Ho P.T."/>
            <person name="Jun S."/>
            <person name="Lee S.J."/>
            <person name="Kim Y."/>
            <person name="Won Y.J."/>
        </authorList>
    </citation>
    <scope>NUCLEOTIDE SEQUENCE [LARGE SCALE GENOMIC DNA]</scope>
    <source>
        <strain evidence="1">Wonlab-2016</strain>
    </source>
</reference>
<evidence type="ECO:0000313" key="1">
    <source>
        <dbReference type="EMBL" id="KAK7508362.1"/>
    </source>
</evidence>